<feature type="compositionally biased region" description="Basic and acidic residues" evidence="1">
    <location>
        <begin position="49"/>
        <end position="60"/>
    </location>
</feature>
<evidence type="ECO:0000313" key="2">
    <source>
        <dbReference type="EMBL" id="VTJ63471.1"/>
    </source>
</evidence>
<name>A0A5E4B346_MARMO</name>
<gene>
    <name evidence="2" type="ORF">MONAX_5E001026</name>
</gene>
<comment type="caution">
    <text evidence="2">The sequence shown here is derived from an EMBL/GenBank/DDBJ whole genome shotgun (WGS) entry which is preliminary data.</text>
</comment>
<dbReference type="EMBL" id="CABDUW010000229">
    <property type="protein sequence ID" value="VTJ63471.1"/>
    <property type="molecule type" value="Genomic_DNA"/>
</dbReference>
<organism evidence="2 3">
    <name type="scientific">Marmota monax</name>
    <name type="common">Woodchuck</name>
    <dbReference type="NCBI Taxonomy" id="9995"/>
    <lineage>
        <taxon>Eukaryota</taxon>
        <taxon>Metazoa</taxon>
        <taxon>Chordata</taxon>
        <taxon>Craniata</taxon>
        <taxon>Vertebrata</taxon>
        <taxon>Euteleostomi</taxon>
        <taxon>Mammalia</taxon>
        <taxon>Eutheria</taxon>
        <taxon>Euarchontoglires</taxon>
        <taxon>Glires</taxon>
        <taxon>Rodentia</taxon>
        <taxon>Sciuromorpha</taxon>
        <taxon>Sciuridae</taxon>
        <taxon>Xerinae</taxon>
        <taxon>Marmotini</taxon>
        <taxon>Marmota</taxon>
    </lineage>
</organism>
<feature type="compositionally biased region" description="Basic and acidic residues" evidence="1">
    <location>
        <begin position="1"/>
        <end position="29"/>
    </location>
</feature>
<proteinExistence type="predicted"/>
<dbReference type="AlphaFoldDB" id="A0A5E4B346"/>
<reference evidence="2" key="1">
    <citation type="submission" date="2019-04" db="EMBL/GenBank/DDBJ databases">
        <authorList>
            <person name="Alioto T."/>
            <person name="Alioto T."/>
        </authorList>
    </citation>
    <scope>NUCLEOTIDE SEQUENCE [LARGE SCALE GENOMIC DNA]</scope>
</reference>
<feature type="region of interest" description="Disordered" evidence="1">
    <location>
        <begin position="1"/>
        <end position="99"/>
    </location>
</feature>
<dbReference type="Proteomes" id="UP000335636">
    <property type="component" value="Unassembled WGS sequence"/>
</dbReference>
<accession>A0A5E4B346</accession>
<protein>
    <submittedName>
        <fullName evidence="2">Uncharacterized protein</fullName>
    </submittedName>
</protein>
<sequence length="110" mass="12380">MTRQEGRPRDATGRASGRKDSDTDDEVKSPRGVQKGNVQDSQRRCVPRGAEESSEKEQTQLEKCGPHSVQSVFDRQKYQFTDTTPSRPPVLRSSSGPSLVEKKKIFMKNK</sequence>
<feature type="compositionally biased region" description="Polar residues" evidence="1">
    <location>
        <begin position="68"/>
        <end position="85"/>
    </location>
</feature>
<keyword evidence="3" id="KW-1185">Reference proteome</keyword>
<evidence type="ECO:0000313" key="3">
    <source>
        <dbReference type="Proteomes" id="UP000335636"/>
    </source>
</evidence>
<evidence type="ECO:0000256" key="1">
    <source>
        <dbReference type="SAM" id="MobiDB-lite"/>
    </source>
</evidence>